<feature type="compositionally biased region" description="Basic residues" evidence="1">
    <location>
        <begin position="126"/>
        <end position="142"/>
    </location>
</feature>
<comment type="caution">
    <text evidence="2">The sequence shown here is derived from an EMBL/GenBank/DDBJ whole genome shotgun (WGS) entry which is preliminary data.</text>
</comment>
<accession>A0A9W8MYU2</accession>
<organism evidence="2 3">
    <name type="scientific">Agrocybe chaxingu</name>
    <dbReference type="NCBI Taxonomy" id="84603"/>
    <lineage>
        <taxon>Eukaryota</taxon>
        <taxon>Fungi</taxon>
        <taxon>Dikarya</taxon>
        <taxon>Basidiomycota</taxon>
        <taxon>Agaricomycotina</taxon>
        <taxon>Agaricomycetes</taxon>
        <taxon>Agaricomycetidae</taxon>
        <taxon>Agaricales</taxon>
        <taxon>Agaricineae</taxon>
        <taxon>Strophariaceae</taxon>
        <taxon>Agrocybe</taxon>
    </lineage>
</organism>
<feature type="compositionally biased region" description="Acidic residues" evidence="1">
    <location>
        <begin position="166"/>
        <end position="175"/>
    </location>
</feature>
<reference evidence="2" key="1">
    <citation type="submission" date="2022-07" db="EMBL/GenBank/DDBJ databases">
        <title>Genome Sequence of Agrocybe chaxingu.</title>
        <authorList>
            <person name="Buettner E."/>
        </authorList>
    </citation>
    <scope>NUCLEOTIDE SEQUENCE</scope>
    <source>
        <strain evidence="2">MP-N11</strain>
    </source>
</reference>
<feature type="compositionally biased region" description="Acidic residues" evidence="1">
    <location>
        <begin position="148"/>
        <end position="159"/>
    </location>
</feature>
<dbReference type="Proteomes" id="UP001148786">
    <property type="component" value="Unassembled WGS sequence"/>
</dbReference>
<gene>
    <name evidence="2" type="ORF">NLJ89_g2130</name>
</gene>
<feature type="compositionally biased region" description="Basic and acidic residues" evidence="1">
    <location>
        <begin position="202"/>
        <end position="219"/>
    </location>
</feature>
<proteinExistence type="predicted"/>
<feature type="compositionally biased region" description="Acidic residues" evidence="1">
    <location>
        <begin position="89"/>
        <end position="100"/>
    </location>
</feature>
<name>A0A9W8MYU2_9AGAR</name>
<sequence>MPFRIKVPPAKQPPPPTEPIEQMEFEQPVKRKRKLPKRYDDYEEMAVPEPERKVARRRQNAVVVVEPPAVSEPEPEPFGTDIDVVGDGVEQEEQEVPEDEYDHRSEHSAPRSVVSGSVGTSQPRAGKAKRKDGPPAKKKARRVVVSDSEQEDEYVDNEPEVVPKPEDDDDDYFSLDDERPANGKGKANAAAAARKGVKRKAKADPVEIARPPPEKKKTSESAAPVKRRPRPSLKLDDTLIDVVGDEVATPETSAAPALSSPATKDSPAPTTVPKKKAADYQEE</sequence>
<evidence type="ECO:0000313" key="2">
    <source>
        <dbReference type="EMBL" id="KAJ3514836.1"/>
    </source>
</evidence>
<protein>
    <submittedName>
        <fullName evidence="2">Uncharacterized protein</fullName>
    </submittedName>
</protein>
<evidence type="ECO:0000256" key="1">
    <source>
        <dbReference type="SAM" id="MobiDB-lite"/>
    </source>
</evidence>
<dbReference type="AlphaFoldDB" id="A0A9W8MYU2"/>
<feature type="compositionally biased region" description="Low complexity" evidence="1">
    <location>
        <begin position="182"/>
        <end position="194"/>
    </location>
</feature>
<dbReference type="EMBL" id="JANKHO010000125">
    <property type="protein sequence ID" value="KAJ3514836.1"/>
    <property type="molecule type" value="Genomic_DNA"/>
</dbReference>
<feature type="compositionally biased region" description="Low complexity" evidence="1">
    <location>
        <begin position="249"/>
        <end position="263"/>
    </location>
</feature>
<feature type="compositionally biased region" description="Polar residues" evidence="1">
    <location>
        <begin position="114"/>
        <end position="123"/>
    </location>
</feature>
<feature type="region of interest" description="Disordered" evidence="1">
    <location>
        <begin position="65"/>
        <end position="283"/>
    </location>
</feature>
<keyword evidence="3" id="KW-1185">Reference proteome</keyword>
<feature type="region of interest" description="Disordered" evidence="1">
    <location>
        <begin position="1"/>
        <end position="44"/>
    </location>
</feature>
<dbReference type="OrthoDB" id="3362703at2759"/>
<evidence type="ECO:0000313" key="3">
    <source>
        <dbReference type="Proteomes" id="UP001148786"/>
    </source>
</evidence>